<dbReference type="RefSeq" id="WP_008835332.1">
    <property type="nucleotide sequence ID" value="NZ_AHAM01000057.1"/>
</dbReference>
<name>H0HNH0_9HYPH</name>
<proteinExistence type="predicted"/>
<reference evidence="1 2" key="1">
    <citation type="journal article" date="2012" name="J. Bacteriol.">
        <title>Draft Genome Sequence of Mesorhizobium alhagi CCNWXJ12-2T, a Novel Salt-Resistant Species Isolated from the Desert of Northwestern China.</title>
        <authorList>
            <person name="Zhou M."/>
            <person name="Chen W."/>
            <person name="Chen H."/>
            <person name="Wei G."/>
        </authorList>
    </citation>
    <scope>NUCLEOTIDE SEQUENCE [LARGE SCALE GENOMIC DNA]</scope>
    <source>
        <strain evidence="1 2">CCNWXJ12-2</strain>
    </source>
</reference>
<evidence type="ECO:0000313" key="2">
    <source>
        <dbReference type="Proteomes" id="UP000003250"/>
    </source>
</evidence>
<evidence type="ECO:0000313" key="1">
    <source>
        <dbReference type="EMBL" id="EHK57742.1"/>
    </source>
</evidence>
<dbReference type="PATRIC" id="fig|1107882.3.peg.1651"/>
<dbReference type="EMBL" id="AHAM01000057">
    <property type="protein sequence ID" value="EHK57742.1"/>
    <property type="molecule type" value="Genomic_DNA"/>
</dbReference>
<keyword evidence="2" id="KW-1185">Reference proteome</keyword>
<protein>
    <submittedName>
        <fullName evidence="1">Uncharacterized protein</fullName>
    </submittedName>
</protein>
<dbReference type="Proteomes" id="UP000003250">
    <property type="component" value="Unassembled WGS sequence"/>
</dbReference>
<accession>H0HNH0</accession>
<gene>
    <name evidence="1" type="ORF">MAXJ12_08464</name>
</gene>
<dbReference type="AlphaFoldDB" id="H0HNH0"/>
<sequence length="93" mass="10168">MGKGSSSAPSPDKNIGKAALLQAETGVEWMNFAKDAFAVSQERQVELDALTKEVTGMQLGIAKDQADWSRADRERYETTFKPIEDEFIAGASE</sequence>
<organism evidence="1 2">
    <name type="scientific">Mesorhizobium alhagi CCNWXJ12-2</name>
    <dbReference type="NCBI Taxonomy" id="1107882"/>
    <lineage>
        <taxon>Bacteria</taxon>
        <taxon>Pseudomonadati</taxon>
        <taxon>Pseudomonadota</taxon>
        <taxon>Alphaproteobacteria</taxon>
        <taxon>Hyphomicrobiales</taxon>
        <taxon>Phyllobacteriaceae</taxon>
        <taxon>Allomesorhizobium</taxon>
    </lineage>
</organism>